<dbReference type="AlphaFoldDB" id="B0CQ17"/>
<dbReference type="EMBL" id="DS547091">
    <property type="protein sequence ID" value="EDR15511.1"/>
    <property type="molecule type" value="Genomic_DNA"/>
</dbReference>
<keyword evidence="1" id="KW-1133">Transmembrane helix</keyword>
<dbReference type="Proteomes" id="UP000001194">
    <property type="component" value="Unassembled WGS sequence"/>
</dbReference>
<proteinExistence type="predicted"/>
<keyword evidence="1" id="KW-0812">Transmembrane</keyword>
<keyword evidence="1" id="KW-0472">Membrane</keyword>
<reference evidence="2 3" key="1">
    <citation type="journal article" date="2008" name="Nature">
        <title>The genome of Laccaria bicolor provides insights into mycorrhizal symbiosis.</title>
        <authorList>
            <person name="Martin F."/>
            <person name="Aerts A."/>
            <person name="Ahren D."/>
            <person name="Brun A."/>
            <person name="Danchin E.G.J."/>
            <person name="Duchaussoy F."/>
            <person name="Gibon J."/>
            <person name="Kohler A."/>
            <person name="Lindquist E."/>
            <person name="Pereda V."/>
            <person name="Salamov A."/>
            <person name="Shapiro H.J."/>
            <person name="Wuyts J."/>
            <person name="Blaudez D."/>
            <person name="Buee M."/>
            <person name="Brokstein P."/>
            <person name="Canbaeck B."/>
            <person name="Cohen D."/>
            <person name="Courty P.E."/>
            <person name="Coutinho P.M."/>
            <person name="Delaruelle C."/>
            <person name="Detter J.C."/>
            <person name="Deveau A."/>
            <person name="DiFazio S."/>
            <person name="Duplessis S."/>
            <person name="Fraissinet-Tachet L."/>
            <person name="Lucic E."/>
            <person name="Frey-Klett P."/>
            <person name="Fourrey C."/>
            <person name="Feussner I."/>
            <person name="Gay G."/>
            <person name="Grimwood J."/>
            <person name="Hoegger P.J."/>
            <person name="Jain P."/>
            <person name="Kilaru S."/>
            <person name="Labbe J."/>
            <person name="Lin Y.C."/>
            <person name="Legue V."/>
            <person name="Le Tacon F."/>
            <person name="Marmeisse R."/>
            <person name="Melayah D."/>
            <person name="Montanini B."/>
            <person name="Muratet M."/>
            <person name="Nehls U."/>
            <person name="Niculita-Hirzel H."/>
            <person name="Oudot-Le Secq M.P."/>
            <person name="Peter M."/>
            <person name="Quesneville H."/>
            <person name="Rajashekar B."/>
            <person name="Reich M."/>
            <person name="Rouhier N."/>
            <person name="Schmutz J."/>
            <person name="Yin T."/>
            <person name="Chalot M."/>
            <person name="Henrissat B."/>
            <person name="Kuees U."/>
            <person name="Lucas S."/>
            <person name="Van de Peer Y."/>
            <person name="Podila G.K."/>
            <person name="Polle A."/>
            <person name="Pukkila P.J."/>
            <person name="Richardson P.M."/>
            <person name="Rouze P."/>
            <person name="Sanders I.R."/>
            <person name="Stajich J.E."/>
            <person name="Tunlid A."/>
            <person name="Tuskan G."/>
            <person name="Grigoriev I.V."/>
        </authorList>
    </citation>
    <scope>NUCLEOTIDE SEQUENCE [LARGE SCALE GENOMIC DNA]</scope>
    <source>
        <strain evidence="3">S238N-H82 / ATCC MYA-4686</strain>
    </source>
</reference>
<organism evidence="3">
    <name type="scientific">Laccaria bicolor (strain S238N-H82 / ATCC MYA-4686)</name>
    <name type="common">Bicoloured deceiver</name>
    <name type="synonym">Laccaria laccata var. bicolor</name>
    <dbReference type="NCBI Taxonomy" id="486041"/>
    <lineage>
        <taxon>Eukaryota</taxon>
        <taxon>Fungi</taxon>
        <taxon>Dikarya</taxon>
        <taxon>Basidiomycota</taxon>
        <taxon>Agaricomycotina</taxon>
        <taxon>Agaricomycetes</taxon>
        <taxon>Agaricomycetidae</taxon>
        <taxon>Agaricales</taxon>
        <taxon>Agaricineae</taxon>
        <taxon>Hydnangiaceae</taxon>
        <taxon>Laccaria</taxon>
    </lineage>
</organism>
<name>B0CQ17_LACBS</name>
<keyword evidence="3" id="KW-1185">Reference proteome</keyword>
<feature type="transmembrane region" description="Helical" evidence="1">
    <location>
        <begin position="64"/>
        <end position="82"/>
    </location>
</feature>
<evidence type="ECO:0000313" key="3">
    <source>
        <dbReference type="Proteomes" id="UP000001194"/>
    </source>
</evidence>
<dbReference type="KEGG" id="lbc:LACBIDRAFT_321399"/>
<gene>
    <name evidence="2" type="ORF">LACBIDRAFT_321399</name>
</gene>
<dbReference type="InParanoid" id="B0CQ17"/>
<dbReference type="OrthoDB" id="2788229at2759"/>
<accession>B0CQ17</accession>
<evidence type="ECO:0000256" key="1">
    <source>
        <dbReference type="SAM" id="Phobius"/>
    </source>
</evidence>
<evidence type="ECO:0000313" key="2">
    <source>
        <dbReference type="EMBL" id="EDR15511.1"/>
    </source>
</evidence>
<feature type="transmembrane region" description="Helical" evidence="1">
    <location>
        <begin position="25"/>
        <end position="44"/>
    </location>
</feature>
<dbReference type="HOGENOM" id="CLU_436824_0_0_1"/>
<dbReference type="GeneID" id="6069021"/>
<sequence length="626" mass="70662">MDYDSPLDYDSPFLDYGSPLLDDPLFWMVWGWAILTTIKGIWYLDTTYTAIFPFSPSRFSRFSLPSFCLCIPLLLFSCYLSLSLSARSRVNTWSTRRGALLCIFFFFPDRVCPCSGRRFPWAMLGGSKLLLAVYYGQITSSALRSTTCSSKTALLGVFKILEATCGRTTAPQNGAYNGNPTVGVKILRVCEMGRICTDVVPSNICAVGGGKEYLALVMHMREYGGEKRNFETGLTIMDGLIDQVWSTVYIPSCPRCYTTAVMASSVRQRYESEEEGRKISGSSLFGERPYIWPMTKQKFKSVHKAHDRKARKASLQWTHLHPCHCGASGHPRTSVSLKKPARPRGTLPLKNLSQLLRYNPDIGLYVRKLKLQLNERLDKLDRWDPSEPNAYAHNILALSQVKFLQSLQIVRVQGHNGLGSLKVQKDPLITSKFHRIRPPNSRCHPTIRLDKLKTLAVDSSYTRKAQAIKDIFMEASEVETLVYKASPPEGCRGLAGWINVGAFSTLTTLKVIFEVMRSTSEVHLQGLCHELDLFPRNNVLEVLDIELILVIIPSLQSAREEQWGQLDRVLSRGFSCLRRVAVAIDLRNAMGVPEIGQMQQFEISRTHFPCLRENAAVEFDFSRRSK</sequence>
<dbReference type="RefSeq" id="XP_001873719.1">
    <property type="nucleotide sequence ID" value="XM_001873684.1"/>
</dbReference>
<protein>
    <submittedName>
        <fullName evidence="2">Predicted protein</fullName>
    </submittedName>
</protein>